<reference evidence="2" key="2">
    <citation type="journal article" date="2015" name="Data Brief">
        <title>Shoot transcriptome of the giant reed, Arundo donax.</title>
        <authorList>
            <person name="Barrero R.A."/>
            <person name="Guerrero F.D."/>
            <person name="Moolhuijzen P."/>
            <person name="Goolsby J.A."/>
            <person name="Tidwell J."/>
            <person name="Bellgard S.E."/>
            <person name="Bellgard M.I."/>
        </authorList>
    </citation>
    <scope>NUCLEOTIDE SEQUENCE</scope>
    <source>
        <tissue evidence="2">Shoot tissue taken approximately 20 cm above the soil surface</tissue>
    </source>
</reference>
<keyword evidence="1" id="KW-0472">Membrane</keyword>
<feature type="transmembrane region" description="Helical" evidence="1">
    <location>
        <begin position="243"/>
        <end position="265"/>
    </location>
</feature>
<proteinExistence type="predicted"/>
<evidence type="ECO:0000256" key="1">
    <source>
        <dbReference type="SAM" id="Phobius"/>
    </source>
</evidence>
<sequence>MWCVLWQPWPLPMQVGNEGNGALMRPIPWPSFSFSCCQVGARSNQQWLALAVPIHGKQKLSTWLLPRRTDAIQLYCKGKGFKFRLLLSSGPHKLLMCLKVLAWAIYINIMKEGYCHLVEQWKVSLTRAVLLFWVSARSKFEARIANQRVQKGIVPGYSSADSYCSLVGLDCSKKNITWNCCVQQVLDLIMPKGQMVAVNDISLRQLANDGSAFLILLTLSLSSAFHGAGLLNPWPPPEYMRCIASMFSVIISGTPVALHVAIYLVNRLADHTKDKQWDILIQLGIISCNKLQDYLKLRDEDGDSSMENLQTVRSLCFWMFTVTVFGILIVWHFLIHDDHESELQVRSEAGFQESTDVRCSAMETIYTVLGLKCCNISAAVHESCTWWCAVGQGLKISWDLNGCCLNATLTRISNGCEIEAGYRAAAWG</sequence>
<feature type="transmembrane region" description="Helical" evidence="1">
    <location>
        <begin position="315"/>
        <end position="334"/>
    </location>
</feature>
<organism evidence="2">
    <name type="scientific">Arundo donax</name>
    <name type="common">Giant reed</name>
    <name type="synonym">Donax arundinaceus</name>
    <dbReference type="NCBI Taxonomy" id="35708"/>
    <lineage>
        <taxon>Eukaryota</taxon>
        <taxon>Viridiplantae</taxon>
        <taxon>Streptophyta</taxon>
        <taxon>Embryophyta</taxon>
        <taxon>Tracheophyta</taxon>
        <taxon>Spermatophyta</taxon>
        <taxon>Magnoliopsida</taxon>
        <taxon>Liliopsida</taxon>
        <taxon>Poales</taxon>
        <taxon>Poaceae</taxon>
        <taxon>PACMAD clade</taxon>
        <taxon>Arundinoideae</taxon>
        <taxon>Arundineae</taxon>
        <taxon>Arundo</taxon>
    </lineage>
</organism>
<keyword evidence="1" id="KW-0812">Transmembrane</keyword>
<evidence type="ECO:0000313" key="2">
    <source>
        <dbReference type="EMBL" id="JAE24303.1"/>
    </source>
</evidence>
<dbReference type="AlphaFoldDB" id="A0A0A9GUP7"/>
<name>A0A0A9GUP7_ARUDO</name>
<dbReference type="EMBL" id="GBRH01173593">
    <property type="protein sequence ID" value="JAE24303.1"/>
    <property type="molecule type" value="Transcribed_RNA"/>
</dbReference>
<keyword evidence="1" id="KW-1133">Transmembrane helix</keyword>
<feature type="transmembrane region" description="Helical" evidence="1">
    <location>
        <begin position="212"/>
        <end position="231"/>
    </location>
</feature>
<accession>A0A0A9GUP7</accession>
<protein>
    <submittedName>
        <fullName evidence="2">Uncharacterized protein</fullName>
    </submittedName>
</protein>
<reference evidence="2" key="1">
    <citation type="submission" date="2014-09" db="EMBL/GenBank/DDBJ databases">
        <authorList>
            <person name="Magalhaes I.L.F."/>
            <person name="Oliveira U."/>
            <person name="Santos F.R."/>
            <person name="Vidigal T.H.D.A."/>
            <person name="Brescovit A.D."/>
            <person name="Santos A.J."/>
        </authorList>
    </citation>
    <scope>NUCLEOTIDE SEQUENCE</scope>
    <source>
        <tissue evidence="2">Shoot tissue taken approximately 20 cm above the soil surface</tissue>
    </source>
</reference>